<evidence type="ECO:0000259" key="2">
    <source>
        <dbReference type="Pfam" id="PF13400"/>
    </source>
</evidence>
<protein>
    <submittedName>
        <fullName evidence="3">Putative Flp pilus-assembly TadE/G-like protein</fullName>
    </submittedName>
</protein>
<dbReference type="Pfam" id="PF13400">
    <property type="entry name" value="Tad"/>
    <property type="match status" value="1"/>
</dbReference>
<comment type="caution">
    <text evidence="3">The sequence shown here is derived from an EMBL/GenBank/DDBJ whole genome shotgun (WGS) entry which is preliminary data.</text>
</comment>
<dbReference type="Proteomes" id="UP000316096">
    <property type="component" value="Unassembled WGS sequence"/>
</dbReference>
<dbReference type="OrthoDB" id="3538322at2"/>
<accession>A0A543CI63</accession>
<sequence>MSNPAWARFPRRPRACSGDRGGLSIFTVIITLVVVVFFGAIVDFGRQLDARHDANIAAEEAARAGAGQIDADRAYTRGGSFVIDRPAAIRAAQHYLRTSGYTGTAAPLDDHRISVHVTITRRAIFLPLIGITTLHVQAGAVADLITGVEGEGR</sequence>
<name>A0A543CI63_9ACTN</name>
<feature type="transmembrane region" description="Helical" evidence="1">
    <location>
        <begin position="21"/>
        <end position="42"/>
    </location>
</feature>
<evidence type="ECO:0000313" key="4">
    <source>
        <dbReference type="Proteomes" id="UP000316096"/>
    </source>
</evidence>
<keyword evidence="1" id="KW-1133">Transmembrane helix</keyword>
<evidence type="ECO:0000313" key="3">
    <source>
        <dbReference type="EMBL" id="TQL96597.1"/>
    </source>
</evidence>
<dbReference type="EMBL" id="VFOZ01000001">
    <property type="protein sequence ID" value="TQL96597.1"/>
    <property type="molecule type" value="Genomic_DNA"/>
</dbReference>
<keyword evidence="1" id="KW-0812">Transmembrane</keyword>
<keyword evidence="1" id="KW-0472">Membrane</keyword>
<proteinExistence type="predicted"/>
<feature type="domain" description="Putative Flp pilus-assembly TadG-like N-terminal" evidence="2">
    <location>
        <begin position="22"/>
        <end position="67"/>
    </location>
</feature>
<keyword evidence="4" id="KW-1185">Reference proteome</keyword>
<organism evidence="3 4">
    <name type="scientific">Actinoallomurus bryophytorum</name>
    <dbReference type="NCBI Taxonomy" id="1490222"/>
    <lineage>
        <taxon>Bacteria</taxon>
        <taxon>Bacillati</taxon>
        <taxon>Actinomycetota</taxon>
        <taxon>Actinomycetes</taxon>
        <taxon>Streptosporangiales</taxon>
        <taxon>Thermomonosporaceae</taxon>
        <taxon>Actinoallomurus</taxon>
    </lineage>
</organism>
<reference evidence="3 4" key="1">
    <citation type="submission" date="2019-06" db="EMBL/GenBank/DDBJ databases">
        <title>Sequencing the genomes of 1000 actinobacteria strains.</title>
        <authorList>
            <person name="Klenk H.-P."/>
        </authorList>
    </citation>
    <scope>NUCLEOTIDE SEQUENCE [LARGE SCALE GENOMIC DNA]</scope>
    <source>
        <strain evidence="3 4">DSM 102200</strain>
    </source>
</reference>
<dbReference type="AlphaFoldDB" id="A0A543CI63"/>
<dbReference type="InterPro" id="IPR028087">
    <property type="entry name" value="Tad_N"/>
</dbReference>
<gene>
    <name evidence="3" type="ORF">FB559_2136</name>
</gene>
<evidence type="ECO:0000256" key="1">
    <source>
        <dbReference type="SAM" id="Phobius"/>
    </source>
</evidence>
<dbReference type="RefSeq" id="WP_141955435.1">
    <property type="nucleotide sequence ID" value="NZ_VFOZ01000001.1"/>
</dbReference>